<protein>
    <submittedName>
        <fullName evidence="2">Long-chain-fatty-acid--CoA ligase</fullName>
        <ecNumber evidence="2">6.2.1.3</ecNumber>
    </submittedName>
</protein>
<name>A0A0P1EKN3_9RHOB</name>
<dbReference type="GO" id="GO:0004467">
    <property type="term" value="F:long-chain fatty acid-CoA ligase activity"/>
    <property type="evidence" value="ECO:0007669"/>
    <property type="project" value="UniProtKB-EC"/>
</dbReference>
<dbReference type="Proteomes" id="UP000050786">
    <property type="component" value="Unassembled WGS sequence"/>
</dbReference>
<proteinExistence type="predicted"/>
<evidence type="ECO:0000313" key="3">
    <source>
        <dbReference type="Proteomes" id="UP000050786"/>
    </source>
</evidence>
<dbReference type="InterPro" id="IPR042099">
    <property type="entry name" value="ANL_N_sf"/>
</dbReference>
<accession>A0A0P1EKN3</accession>
<dbReference type="AlphaFoldDB" id="A0A0P1EKN3"/>
<keyword evidence="3" id="KW-1185">Reference proteome</keyword>
<gene>
    <name evidence="2" type="ORF">RUM4293_00799</name>
</gene>
<dbReference type="Pfam" id="PF00501">
    <property type="entry name" value="AMP-binding"/>
    <property type="match status" value="1"/>
</dbReference>
<evidence type="ECO:0000313" key="2">
    <source>
        <dbReference type="EMBL" id="CUH41915.1"/>
    </source>
</evidence>
<dbReference type="InterPro" id="IPR000873">
    <property type="entry name" value="AMP-dep_synth/lig_dom"/>
</dbReference>
<sequence length="128" mass="14594">MHAMTELGVRPGDRIATLAWNKNGHLEIYYVLACIGVICHTINLGRHPDQIAFIINDNEVTHLFFDTTFAPLINAVSARSSSVQGCYNPTGPIPVQLMENPVNDYETRLRESPRLMTGRNWMRTRQRR</sequence>
<feature type="domain" description="AMP-dependent synthetase/ligase" evidence="1">
    <location>
        <begin position="3"/>
        <end position="68"/>
    </location>
</feature>
<dbReference type="EC" id="6.2.1.3" evidence="2"/>
<keyword evidence="2" id="KW-0436">Ligase</keyword>
<evidence type="ECO:0000259" key="1">
    <source>
        <dbReference type="Pfam" id="PF00501"/>
    </source>
</evidence>
<dbReference type="EMBL" id="CYPS01000010">
    <property type="protein sequence ID" value="CUH41915.1"/>
    <property type="molecule type" value="Genomic_DNA"/>
</dbReference>
<organism evidence="2 3">
    <name type="scientific">Ruegeria atlantica</name>
    <dbReference type="NCBI Taxonomy" id="81569"/>
    <lineage>
        <taxon>Bacteria</taxon>
        <taxon>Pseudomonadati</taxon>
        <taxon>Pseudomonadota</taxon>
        <taxon>Alphaproteobacteria</taxon>
        <taxon>Rhodobacterales</taxon>
        <taxon>Roseobacteraceae</taxon>
        <taxon>Ruegeria</taxon>
    </lineage>
</organism>
<reference evidence="3" key="1">
    <citation type="submission" date="2015-09" db="EMBL/GenBank/DDBJ databases">
        <authorList>
            <person name="Rodrigo-Torres L."/>
            <person name="Arahal D.R."/>
        </authorList>
    </citation>
    <scope>NUCLEOTIDE SEQUENCE [LARGE SCALE GENOMIC DNA]</scope>
    <source>
        <strain evidence="3">CECT 4293</strain>
    </source>
</reference>
<dbReference type="Gene3D" id="3.40.50.12780">
    <property type="entry name" value="N-terminal domain of ligase-like"/>
    <property type="match status" value="1"/>
</dbReference>
<dbReference type="SUPFAM" id="SSF56801">
    <property type="entry name" value="Acetyl-CoA synthetase-like"/>
    <property type="match status" value="1"/>
</dbReference>